<dbReference type="Gene3D" id="2.40.50.140">
    <property type="entry name" value="Nucleic acid-binding proteins"/>
    <property type="match status" value="1"/>
</dbReference>
<evidence type="ECO:0000256" key="3">
    <source>
        <dbReference type="SAM" id="MobiDB-lite"/>
    </source>
</evidence>
<sequence length="193" mass="20796">MLGEEAYEVTASRKKPDDAALASHLLPVEEEAPPSEPKPDWARSWEEKKRPKLTGSCASWNKGWGFIRRDDGAADVYVHQRNILQRGFRSLLEGERVEFDLGKMPDGRVEAIKVTGPGGAKVKGQPHPKEEEPEEEAEEPGVGGKAVAEPKVKLKPYTGFMPRTVARKPPPPKPKAAAAGAAAPAASEVGSST</sequence>
<dbReference type="PROSITE" id="PS51857">
    <property type="entry name" value="CSD_2"/>
    <property type="match status" value="1"/>
</dbReference>
<dbReference type="GO" id="GO:0005634">
    <property type="term" value="C:nucleus"/>
    <property type="evidence" value="ECO:0007669"/>
    <property type="project" value="TreeGrafter"/>
</dbReference>
<dbReference type="InterPro" id="IPR011129">
    <property type="entry name" value="CSD"/>
</dbReference>
<reference evidence="5 6" key="1">
    <citation type="journal article" date="2024" name="Science">
        <title>Giant polyketide synthase enzymes in the biosynthesis of giant marine polyether toxins.</title>
        <authorList>
            <person name="Fallon T.R."/>
            <person name="Shende V.V."/>
            <person name="Wierzbicki I.H."/>
            <person name="Pendleton A.L."/>
            <person name="Watervoot N.F."/>
            <person name="Auber R.P."/>
            <person name="Gonzalez D.J."/>
            <person name="Wisecaver J.H."/>
            <person name="Moore B.S."/>
        </authorList>
    </citation>
    <scope>NUCLEOTIDE SEQUENCE [LARGE SCALE GENOMIC DNA]</scope>
    <source>
        <strain evidence="5 6">12B1</strain>
    </source>
</reference>
<dbReference type="PANTHER" id="PTHR46109">
    <property type="entry name" value="PROTEIN LIN-28"/>
    <property type="match status" value="1"/>
</dbReference>
<protein>
    <recommendedName>
        <fullName evidence="4">CSD domain-containing protein</fullName>
    </recommendedName>
</protein>
<name>A0AB34J390_PRYPA</name>
<dbReference type="AlphaFoldDB" id="A0AB34J390"/>
<dbReference type="GO" id="GO:0003729">
    <property type="term" value="F:mRNA binding"/>
    <property type="evidence" value="ECO:0007669"/>
    <property type="project" value="TreeGrafter"/>
</dbReference>
<dbReference type="GO" id="GO:0031054">
    <property type="term" value="P:pre-miRNA processing"/>
    <property type="evidence" value="ECO:0007669"/>
    <property type="project" value="TreeGrafter"/>
</dbReference>
<evidence type="ECO:0000256" key="1">
    <source>
        <dbReference type="ARBA" id="ARBA00004496"/>
    </source>
</evidence>
<keyword evidence="2" id="KW-0963">Cytoplasm</keyword>
<dbReference type="InterPro" id="IPR012340">
    <property type="entry name" value="NA-bd_OB-fold"/>
</dbReference>
<accession>A0AB34J390</accession>
<dbReference type="PANTHER" id="PTHR46109:SF1">
    <property type="entry name" value="PROTEIN LIN-28 HOMOLOG"/>
    <property type="match status" value="1"/>
</dbReference>
<evidence type="ECO:0000313" key="5">
    <source>
        <dbReference type="EMBL" id="KAL1511812.1"/>
    </source>
</evidence>
<dbReference type="Pfam" id="PF00313">
    <property type="entry name" value="CSD"/>
    <property type="match status" value="1"/>
</dbReference>
<evidence type="ECO:0000256" key="2">
    <source>
        <dbReference type="ARBA" id="ARBA00022490"/>
    </source>
</evidence>
<keyword evidence="6" id="KW-1185">Reference proteome</keyword>
<dbReference type="GO" id="GO:0005737">
    <property type="term" value="C:cytoplasm"/>
    <property type="evidence" value="ECO:0007669"/>
    <property type="project" value="UniProtKB-SubCell"/>
</dbReference>
<comment type="caution">
    <text evidence="5">The sequence shown here is derived from an EMBL/GenBank/DDBJ whole genome shotgun (WGS) entry which is preliminary data.</text>
</comment>
<feature type="compositionally biased region" description="Basic and acidic residues" evidence="3">
    <location>
        <begin position="37"/>
        <end position="49"/>
    </location>
</feature>
<dbReference type="SUPFAM" id="SSF50249">
    <property type="entry name" value="Nucleic acid-binding proteins"/>
    <property type="match status" value="1"/>
</dbReference>
<evidence type="ECO:0000259" key="4">
    <source>
        <dbReference type="PROSITE" id="PS51857"/>
    </source>
</evidence>
<comment type="subcellular location">
    <subcellularLocation>
        <location evidence="1">Cytoplasm</location>
    </subcellularLocation>
</comment>
<feature type="region of interest" description="Disordered" evidence="3">
    <location>
        <begin position="114"/>
        <end position="193"/>
    </location>
</feature>
<proteinExistence type="predicted"/>
<dbReference type="SMART" id="SM00357">
    <property type="entry name" value="CSP"/>
    <property type="match status" value="1"/>
</dbReference>
<dbReference type="InterPro" id="IPR002059">
    <property type="entry name" value="CSP_DNA-bd"/>
</dbReference>
<gene>
    <name evidence="5" type="ORF">AB1Y20_005098</name>
</gene>
<feature type="compositionally biased region" description="Low complexity" evidence="3">
    <location>
        <begin position="175"/>
        <end position="186"/>
    </location>
</feature>
<dbReference type="EMBL" id="JBGBPQ010000013">
    <property type="protein sequence ID" value="KAL1511812.1"/>
    <property type="molecule type" value="Genomic_DNA"/>
</dbReference>
<evidence type="ECO:0000313" key="6">
    <source>
        <dbReference type="Proteomes" id="UP001515480"/>
    </source>
</evidence>
<organism evidence="5 6">
    <name type="scientific">Prymnesium parvum</name>
    <name type="common">Toxic golden alga</name>
    <dbReference type="NCBI Taxonomy" id="97485"/>
    <lineage>
        <taxon>Eukaryota</taxon>
        <taxon>Haptista</taxon>
        <taxon>Haptophyta</taxon>
        <taxon>Prymnesiophyceae</taxon>
        <taxon>Prymnesiales</taxon>
        <taxon>Prymnesiaceae</taxon>
        <taxon>Prymnesium</taxon>
    </lineage>
</organism>
<feature type="domain" description="CSD" evidence="4">
    <location>
        <begin position="52"/>
        <end position="116"/>
    </location>
</feature>
<feature type="region of interest" description="Disordered" evidence="3">
    <location>
        <begin position="1"/>
        <end position="54"/>
    </location>
</feature>
<dbReference type="InterPro" id="IPR051373">
    <property type="entry name" value="Lin-28_RNA-binding"/>
</dbReference>
<dbReference type="Proteomes" id="UP001515480">
    <property type="component" value="Unassembled WGS sequence"/>
</dbReference>